<dbReference type="EMBL" id="JOKG01000002">
    <property type="protein sequence ID" value="KEQ14741.1"/>
    <property type="molecule type" value="Genomic_DNA"/>
</dbReference>
<evidence type="ECO:0000313" key="1">
    <source>
        <dbReference type="EMBL" id="KEQ14741.1"/>
    </source>
</evidence>
<comment type="caution">
    <text evidence="1">The sequence shown here is derived from an EMBL/GenBank/DDBJ whole genome shotgun (WGS) entry which is preliminary data.</text>
</comment>
<organism evidence="1 2">
    <name type="scientific">Endozoicomonas montiporae</name>
    <dbReference type="NCBI Taxonomy" id="1027273"/>
    <lineage>
        <taxon>Bacteria</taxon>
        <taxon>Pseudomonadati</taxon>
        <taxon>Pseudomonadota</taxon>
        <taxon>Gammaproteobacteria</taxon>
        <taxon>Oceanospirillales</taxon>
        <taxon>Endozoicomonadaceae</taxon>
        <taxon>Endozoicomonas</taxon>
    </lineage>
</organism>
<dbReference type="Pfam" id="PF06853">
    <property type="entry name" value="DUF1249"/>
    <property type="match status" value="1"/>
</dbReference>
<name>A0A081N8G8_9GAMM</name>
<dbReference type="PANTHER" id="PTHR38774">
    <property type="entry name" value="CYTOPLASMIC PROTEIN-RELATED"/>
    <property type="match status" value="1"/>
</dbReference>
<dbReference type="Proteomes" id="UP000028006">
    <property type="component" value="Unassembled WGS sequence"/>
</dbReference>
<keyword evidence="2" id="KW-1185">Reference proteome</keyword>
<accession>A0A081N8G8</accession>
<dbReference type="PANTHER" id="PTHR38774:SF1">
    <property type="entry name" value="CYTOPLASMIC PROTEIN"/>
    <property type="match status" value="1"/>
</dbReference>
<evidence type="ECO:0008006" key="3">
    <source>
        <dbReference type="Google" id="ProtNLM"/>
    </source>
</evidence>
<proteinExistence type="predicted"/>
<dbReference type="AlphaFoldDB" id="A0A081N8G8"/>
<dbReference type="RefSeq" id="WP_034874785.1">
    <property type="nucleotide sequence ID" value="NZ_JOKG01000002.1"/>
</dbReference>
<reference evidence="1 2" key="1">
    <citation type="submission" date="2014-06" db="EMBL/GenBank/DDBJ databases">
        <title>Whole Genome Sequences of Three Symbiotic Endozoicomonas Bacteria.</title>
        <authorList>
            <person name="Neave M.J."/>
            <person name="Apprill A."/>
            <person name="Voolstra C.R."/>
        </authorList>
    </citation>
    <scope>NUCLEOTIDE SEQUENCE [LARGE SCALE GENOMIC DNA]</scope>
    <source>
        <strain evidence="1 2">LMG 24815</strain>
    </source>
</reference>
<dbReference type="eggNOG" id="COG3151">
    <property type="taxonomic scope" value="Bacteria"/>
</dbReference>
<sequence>MNQSLKKPSYKVNLIRQHCICESNYHKLQKLLPDLSQQDEYTLLVSHCMHQGRMHFQVQNRARYTTTLRITFEADWSQWLALPTMQVRLYHDASMAEVISVQKLRYFEPVYTYPNDKMLLPDEKEQLNRFLSEWLNFCFSSGHVHQKII</sequence>
<gene>
    <name evidence="1" type="ORF">GZ77_10600</name>
</gene>
<evidence type="ECO:0000313" key="2">
    <source>
        <dbReference type="Proteomes" id="UP000028006"/>
    </source>
</evidence>
<protein>
    <recommendedName>
        <fullName evidence="3">Dehydrogenase</fullName>
    </recommendedName>
</protein>
<dbReference type="InterPro" id="IPR009659">
    <property type="entry name" value="DUF1249"/>
</dbReference>